<dbReference type="GO" id="GO:0016020">
    <property type="term" value="C:membrane"/>
    <property type="evidence" value="ECO:0007669"/>
    <property type="project" value="TreeGrafter"/>
</dbReference>
<name>A0A0F9WKW7_9ZZZZ</name>
<accession>A0A0F9WKW7</accession>
<protein>
    <recommendedName>
        <fullName evidence="7">Peptidase S8/S53 domain-containing protein</fullName>
    </recommendedName>
</protein>
<dbReference type="PROSITE" id="PS00136">
    <property type="entry name" value="SUBTILASE_ASP"/>
    <property type="match status" value="1"/>
</dbReference>
<comment type="caution">
    <text evidence="6">The sequence shown here is derived from an EMBL/GenBank/DDBJ whole genome shotgun (WGS) entry which is preliminary data.</text>
</comment>
<keyword evidence="2" id="KW-0378">Hydrolase</keyword>
<dbReference type="Gene3D" id="3.40.50.200">
    <property type="entry name" value="Peptidase S8/S53 domain"/>
    <property type="match status" value="1"/>
</dbReference>
<dbReference type="PANTHER" id="PTHR42884">
    <property type="entry name" value="PROPROTEIN CONVERTASE SUBTILISIN/KEXIN-RELATED"/>
    <property type="match status" value="1"/>
</dbReference>
<dbReference type="InterPro" id="IPR015500">
    <property type="entry name" value="Peptidase_S8_subtilisin-rel"/>
</dbReference>
<dbReference type="Pfam" id="PF18962">
    <property type="entry name" value="Por_Secre_tail"/>
    <property type="match status" value="1"/>
</dbReference>
<dbReference type="NCBIfam" id="TIGR04183">
    <property type="entry name" value="Por_Secre_tail"/>
    <property type="match status" value="1"/>
</dbReference>
<organism evidence="6">
    <name type="scientific">marine sediment metagenome</name>
    <dbReference type="NCBI Taxonomy" id="412755"/>
    <lineage>
        <taxon>unclassified sequences</taxon>
        <taxon>metagenomes</taxon>
        <taxon>ecological metagenomes</taxon>
    </lineage>
</organism>
<gene>
    <name evidence="6" type="ORF">LCGC14_0266290</name>
</gene>
<dbReference type="InterPro" id="IPR023827">
    <property type="entry name" value="Peptidase_S8_Asp-AS"/>
</dbReference>
<reference evidence="6" key="1">
    <citation type="journal article" date="2015" name="Nature">
        <title>Complex archaea that bridge the gap between prokaryotes and eukaryotes.</title>
        <authorList>
            <person name="Spang A."/>
            <person name="Saw J.H."/>
            <person name="Jorgensen S.L."/>
            <person name="Zaremba-Niedzwiedzka K."/>
            <person name="Martijn J."/>
            <person name="Lind A.E."/>
            <person name="van Eijk R."/>
            <person name="Schleper C."/>
            <person name="Guy L."/>
            <person name="Ettema T.J."/>
        </authorList>
    </citation>
    <scope>NUCLEOTIDE SEQUENCE</scope>
</reference>
<dbReference type="GO" id="GO:0016485">
    <property type="term" value="P:protein processing"/>
    <property type="evidence" value="ECO:0007669"/>
    <property type="project" value="TreeGrafter"/>
</dbReference>
<dbReference type="PANTHER" id="PTHR42884:SF14">
    <property type="entry name" value="NEUROENDOCRINE CONVERTASE 1"/>
    <property type="match status" value="1"/>
</dbReference>
<keyword evidence="3" id="KW-0720">Serine protease</keyword>
<dbReference type="EMBL" id="LAZR01000145">
    <property type="protein sequence ID" value="KKN86666.1"/>
    <property type="molecule type" value="Genomic_DNA"/>
</dbReference>
<feature type="domain" description="Peptidase S8/S53" evidence="4">
    <location>
        <begin position="220"/>
        <end position="477"/>
    </location>
</feature>
<dbReference type="InterPro" id="IPR023828">
    <property type="entry name" value="Peptidase_S8_Ser-AS"/>
</dbReference>
<evidence type="ECO:0000256" key="3">
    <source>
        <dbReference type="ARBA" id="ARBA00022825"/>
    </source>
</evidence>
<dbReference type="PROSITE" id="PS51892">
    <property type="entry name" value="SUBTILASE"/>
    <property type="match status" value="1"/>
</dbReference>
<dbReference type="PRINTS" id="PR00723">
    <property type="entry name" value="SUBTILISIN"/>
</dbReference>
<evidence type="ECO:0000256" key="1">
    <source>
        <dbReference type="ARBA" id="ARBA00022670"/>
    </source>
</evidence>
<dbReference type="InterPro" id="IPR036852">
    <property type="entry name" value="Peptidase_S8/S53_dom_sf"/>
</dbReference>
<dbReference type="SUPFAM" id="SSF52743">
    <property type="entry name" value="Subtilisin-like"/>
    <property type="match status" value="1"/>
</dbReference>
<dbReference type="PROSITE" id="PS00138">
    <property type="entry name" value="SUBTILASE_SER"/>
    <property type="match status" value="1"/>
</dbReference>
<evidence type="ECO:0000256" key="2">
    <source>
        <dbReference type="ARBA" id="ARBA00022801"/>
    </source>
</evidence>
<dbReference type="InterPro" id="IPR026444">
    <property type="entry name" value="Secre_tail"/>
</dbReference>
<dbReference type="GO" id="GO:0004252">
    <property type="term" value="F:serine-type endopeptidase activity"/>
    <property type="evidence" value="ECO:0007669"/>
    <property type="project" value="InterPro"/>
</dbReference>
<evidence type="ECO:0008006" key="7">
    <source>
        <dbReference type="Google" id="ProtNLM"/>
    </source>
</evidence>
<feature type="domain" description="Secretion system C-terminal sorting" evidence="5">
    <location>
        <begin position="655"/>
        <end position="737"/>
    </location>
</feature>
<dbReference type="Pfam" id="PF00082">
    <property type="entry name" value="Peptidase_S8"/>
    <property type="match status" value="1"/>
</dbReference>
<dbReference type="InterPro" id="IPR000209">
    <property type="entry name" value="Peptidase_S8/S53_dom"/>
</dbReference>
<proteinExistence type="predicted"/>
<evidence type="ECO:0000259" key="4">
    <source>
        <dbReference type="Pfam" id="PF00082"/>
    </source>
</evidence>
<evidence type="ECO:0000259" key="5">
    <source>
        <dbReference type="Pfam" id="PF18962"/>
    </source>
</evidence>
<sequence length="738" mass="78454">MKCKLLLSICFSLFLLNGINAQEYYWSSQKKNPLTVDSKRAVLHLVENSALEARLRTNSSFEKIERISEHSVMIVIKDNGKLLSDEITGIASNSIASFLDNNGEPIIPTGEILFEPKKGVSISEVNKVCENQLTVLDKEYSNYTVLVKDYARIFELANKLYESGLVEYSHPNFIGTLVKFQNDPLYPQQYYLNNTGQFGGTAGIDINGPQALTITEGLTDVKVAVIDDGVENHIDINGRVLSGYTVGNPNGNGSPAAGAAHGQACAGIIGASLNNNEGITGIAPCTEIVPIDIFSNINASAGQIRDAIDWAWDEGEADVLSNSWGYPASDAITQAIGRARTQGRNGRGSVVVFASGNSGGAVSFPGNVSGVLTVGAIDRNGNLWAYSSRGPKMDVVAPTGNVNLLGDVRTTDRPGINGYVNGNYVDTFGGTSAACPQVAGVAALMLSFDPFMTESQVKNIIKFTATGTGFNNNVGHGRLNAQAALQQVTPKILGPSKFCPSGVMKVGEVSGGTISWSVSPSNSLSFTQGASTNTFTRIGSFSGSATITATLNPACGTTRVITKNVTVGGTINFTWSGVGPFGQLDVNVTSGTAPYKIYRGSTLLYSGYSNPRTVNFGCNGGVLKVEANTACGIASKSVIVPQGCASFRGQSAMVVFPNPTSFELNIAQLDEFKEARSEDDIGSGELQLYDFDGNKIKSHKFSRIGHDTKMNLSDLKKGVYILRIIAKEVDEVHQVIVR</sequence>
<evidence type="ECO:0000313" key="6">
    <source>
        <dbReference type="EMBL" id="KKN86666.1"/>
    </source>
</evidence>
<dbReference type="AlphaFoldDB" id="A0A0F9WKW7"/>
<keyword evidence="1" id="KW-0645">Protease</keyword>